<organism evidence="8 9">
    <name type="scientific">Nothobranchius furzeri</name>
    <name type="common">Turquoise killifish</name>
    <dbReference type="NCBI Taxonomy" id="105023"/>
    <lineage>
        <taxon>Eukaryota</taxon>
        <taxon>Metazoa</taxon>
        <taxon>Chordata</taxon>
        <taxon>Craniata</taxon>
        <taxon>Vertebrata</taxon>
        <taxon>Euteleostomi</taxon>
        <taxon>Actinopterygii</taxon>
        <taxon>Neopterygii</taxon>
        <taxon>Teleostei</taxon>
        <taxon>Neoteleostei</taxon>
        <taxon>Acanthomorphata</taxon>
        <taxon>Ovalentaria</taxon>
        <taxon>Atherinomorphae</taxon>
        <taxon>Cyprinodontiformes</taxon>
        <taxon>Nothobranchiidae</taxon>
        <taxon>Nothobranchius</taxon>
    </lineage>
</organism>
<keyword evidence="5" id="KW-0472">Membrane</keyword>
<accession>A0A8C6KF51</accession>
<dbReference type="Ensembl" id="ENSNFUT00015004382.1">
    <property type="protein sequence ID" value="ENSNFUP00015004148.1"/>
    <property type="gene ID" value="ENSNFUG00015002086.1"/>
</dbReference>
<keyword evidence="9" id="KW-1185">Reference proteome</keyword>
<reference evidence="8" key="3">
    <citation type="submission" date="2025-05" db="UniProtKB">
        <authorList>
            <consortium name="Ensembl"/>
        </authorList>
    </citation>
    <scope>IDENTIFICATION</scope>
</reference>
<dbReference type="OrthoDB" id="5985928at2759"/>
<keyword evidence="2" id="KW-0547">Nucleotide-binding</keyword>
<protein>
    <submittedName>
        <fullName evidence="7 8">GTPase IMAP family member 4-like</fullName>
    </submittedName>
</protein>
<dbReference type="Proteomes" id="UP000822369">
    <property type="component" value="Chromosome 7"/>
</dbReference>
<dbReference type="InterPro" id="IPR006703">
    <property type="entry name" value="G_AIG1"/>
</dbReference>
<evidence type="ECO:0000256" key="1">
    <source>
        <dbReference type="ARBA" id="ARBA00008535"/>
    </source>
</evidence>
<dbReference type="Gene3D" id="3.40.50.300">
    <property type="entry name" value="P-loop containing nucleotide triphosphate hydrolases"/>
    <property type="match status" value="1"/>
</dbReference>
<dbReference type="FunFam" id="3.40.50.300:FF:000366">
    <property type="entry name" value="GTPase, IMAP family member 2"/>
    <property type="match status" value="1"/>
</dbReference>
<dbReference type="EMBL" id="JAAVVJ010000007">
    <property type="protein sequence ID" value="KAF7219049.1"/>
    <property type="molecule type" value="Genomic_DNA"/>
</dbReference>
<feature type="transmembrane region" description="Helical" evidence="5">
    <location>
        <begin position="288"/>
        <end position="309"/>
    </location>
</feature>
<dbReference type="KEGG" id="nfu:107380422"/>
<dbReference type="PROSITE" id="PS51720">
    <property type="entry name" value="G_AIG1"/>
    <property type="match status" value="1"/>
</dbReference>
<evidence type="ECO:0000313" key="8">
    <source>
        <dbReference type="Ensembl" id="ENSNFUP00015004148.1"/>
    </source>
</evidence>
<name>A0A8C6KF51_NOTFU</name>
<dbReference type="AlphaFoldDB" id="A0A8C6KF51"/>
<evidence type="ECO:0000256" key="3">
    <source>
        <dbReference type="ARBA" id="ARBA00023134"/>
    </source>
</evidence>
<dbReference type="OMA" id="WRLKDIE"/>
<dbReference type="RefSeq" id="XP_015807151.2">
    <property type="nucleotide sequence ID" value="XM_015951665.2"/>
</dbReference>
<feature type="transmembrane region" description="Helical" evidence="5">
    <location>
        <begin position="315"/>
        <end position="335"/>
    </location>
</feature>
<proteinExistence type="inferred from homology"/>
<evidence type="ECO:0000259" key="6">
    <source>
        <dbReference type="PROSITE" id="PS51720"/>
    </source>
</evidence>
<evidence type="ECO:0000256" key="5">
    <source>
        <dbReference type="SAM" id="Phobius"/>
    </source>
</evidence>
<dbReference type="CDD" id="cd01852">
    <property type="entry name" value="AIG1"/>
    <property type="match status" value="1"/>
</dbReference>
<dbReference type="InterPro" id="IPR027417">
    <property type="entry name" value="P-loop_NTPase"/>
</dbReference>
<dbReference type="RefSeq" id="XP_015807150.2">
    <property type="nucleotide sequence ID" value="XM_015951664.3"/>
</dbReference>
<comment type="similarity">
    <text evidence="1">Belongs to the TRAFAC class TrmE-Era-EngA-EngB-Septin-like GTPase superfamily. AIG1/Toc34/Toc159-like paraseptin GTPase family. IAN subfamily.</text>
</comment>
<dbReference type="InterPro" id="IPR045058">
    <property type="entry name" value="GIMA/IAN/Toc"/>
</dbReference>
<sequence length="349" mass="38100">MADGTLRPTGDARVVVTTPPNTDFNPLEEIRIVLIGKTGNGKSASGNTILNQVVFRSTLSPTSVTSECRKARGKVDGCRVAVIDTPGIYDTKYKESEVIRKLKECISLSAPGPHVFLIVVKPGRFTEEEQKTVDLLAQVFGEKATKYSMVLFTHGDQLKGKMIEEYFSRSGKLSYLIQQCSWRYHVLTNTSENNNNNNSQVSQLLSKIKSMISDNGGTFYTNSMFQEAEKAIQEEAMRNLQATAEEKRREEEELKAKVKEELLQEHIQKLNEEYMMRSREKAEKKNKFLETGLVATAAEVGVAIGAAAAAAAGPIFMGVAAVAGGLIGATVGLLAPSAAKALKNKCSVQ</sequence>
<gene>
    <name evidence="8" type="primary">LOC107380423</name>
    <name evidence="7" type="ORF">G4P62_006507</name>
</gene>
<dbReference type="Proteomes" id="UP000694548">
    <property type="component" value="Chromosome sgr06"/>
</dbReference>
<evidence type="ECO:0000256" key="4">
    <source>
        <dbReference type="SAM" id="Coils"/>
    </source>
</evidence>
<reference evidence="8" key="1">
    <citation type="submission" date="2014-08" db="EMBL/GenBank/DDBJ databases">
        <authorList>
            <person name="Senf B."/>
            <person name="Petzold A."/>
            <person name="Downie B.R."/>
            <person name="Koch P."/>
            <person name="Platzer M."/>
        </authorList>
    </citation>
    <scope>NUCLEOTIDE SEQUENCE [LARGE SCALE GENOMIC DNA]</scope>
    <source>
        <strain evidence="8">GRZ</strain>
    </source>
</reference>
<dbReference type="PANTHER" id="PTHR10903:SF170">
    <property type="entry name" value="GTPASE IMAP FAMILY MEMBER 7"/>
    <property type="match status" value="1"/>
</dbReference>
<keyword evidence="5" id="KW-0812">Transmembrane</keyword>
<keyword evidence="5" id="KW-1133">Transmembrane helix</keyword>
<feature type="coiled-coil region" evidence="4">
    <location>
        <begin position="230"/>
        <end position="287"/>
    </location>
</feature>
<feature type="domain" description="AIG1-type G" evidence="6">
    <location>
        <begin position="27"/>
        <end position="229"/>
    </location>
</feature>
<dbReference type="GeneID" id="107380423"/>
<keyword evidence="3" id="KW-0342">GTP-binding</keyword>
<evidence type="ECO:0000313" key="7">
    <source>
        <dbReference type="EMBL" id="KAF7219049.1"/>
    </source>
</evidence>
<keyword evidence="4" id="KW-0175">Coiled coil</keyword>
<dbReference type="PANTHER" id="PTHR10903">
    <property type="entry name" value="GTPASE, IMAP FAMILY MEMBER-RELATED"/>
    <property type="match status" value="1"/>
</dbReference>
<dbReference type="Pfam" id="PF04548">
    <property type="entry name" value="AIG1"/>
    <property type="match status" value="1"/>
</dbReference>
<dbReference type="GO" id="GO:0005525">
    <property type="term" value="F:GTP binding"/>
    <property type="evidence" value="ECO:0007669"/>
    <property type="project" value="UniProtKB-KW"/>
</dbReference>
<reference evidence="7" key="2">
    <citation type="submission" date="2020-03" db="EMBL/GenBank/DDBJ databases">
        <title>Intra-Species Differences in Population Size shape Life History and Genome Evolution.</title>
        <authorList>
            <person name="Willemsen D."/>
            <person name="Cui R."/>
            <person name="Valenzano D.R."/>
        </authorList>
    </citation>
    <scope>NUCLEOTIDE SEQUENCE</scope>
    <source>
        <strain evidence="7">GRZ</strain>
        <tissue evidence="7">Whole</tissue>
    </source>
</reference>
<dbReference type="GeneTree" id="ENSGT01120000271858"/>
<dbReference type="SUPFAM" id="SSF52540">
    <property type="entry name" value="P-loop containing nucleoside triphosphate hydrolases"/>
    <property type="match status" value="1"/>
</dbReference>
<evidence type="ECO:0000256" key="2">
    <source>
        <dbReference type="ARBA" id="ARBA00022741"/>
    </source>
</evidence>
<evidence type="ECO:0000313" key="9">
    <source>
        <dbReference type="Proteomes" id="UP000694548"/>
    </source>
</evidence>